<feature type="compositionally biased region" description="Gly residues" evidence="1">
    <location>
        <begin position="456"/>
        <end position="474"/>
    </location>
</feature>
<name>A0A6N6VJ23_9HYPH</name>
<dbReference type="InterPro" id="IPR021136">
    <property type="entry name" value="Flagellar_hook_control-like_C"/>
</dbReference>
<feature type="compositionally biased region" description="Basic and acidic residues" evidence="1">
    <location>
        <begin position="47"/>
        <end position="60"/>
    </location>
</feature>
<evidence type="ECO:0000259" key="2">
    <source>
        <dbReference type="Pfam" id="PF02120"/>
    </source>
</evidence>
<feature type="region of interest" description="Disordered" evidence="1">
    <location>
        <begin position="149"/>
        <end position="172"/>
    </location>
</feature>
<feature type="domain" description="Flagellar hook-length control protein-like C-terminal" evidence="2">
    <location>
        <begin position="373"/>
        <end position="456"/>
    </location>
</feature>
<feature type="compositionally biased region" description="Low complexity" evidence="1">
    <location>
        <begin position="63"/>
        <end position="131"/>
    </location>
</feature>
<feature type="compositionally biased region" description="Low complexity" evidence="1">
    <location>
        <begin position="279"/>
        <end position="295"/>
    </location>
</feature>
<feature type="compositionally biased region" description="Low complexity" evidence="1">
    <location>
        <begin position="184"/>
        <end position="195"/>
    </location>
</feature>
<dbReference type="RefSeq" id="WP_152215713.1">
    <property type="nucleotide sequence ID" value="NZ_WESC01000005.1"/>
</dbReference>
<keyword evidence="4" id="KW-1185">Reference proteome</keyword>
<accession>A0A6N6VJ23</accession>
<dbReference type="Proteomes" id="UP000468901">
    <property type="component" value="Unassembled WGS sequence"/>
</dbReference>
<dbReference type="Pfam" id="PF02120">
    <property type="entry name" value="Flg_hook"/>
    <property type="match status" value="1"/>
</dbReference>
<dbReference type="AlphaFoldDB" id="A0A6N6VJ23"/>
<evidence type="ECO:0000256" key="1">
    <source>
        <dbReference type="SAM" id="MobiDB-lite"/>
    </source>
</evidence>
<feature type="region of interest" description="Disordered" evidence="1">
    <location>
        <begin position="449"/>
        <end position="477"/>
    </location>
</feature>
<sequence>MGLPSAINLRIAQVDPATLIPAASRTNDNSGAFEQHLDATDTPASRAADRRDDQRQRDTNSADNSQTSTQSGSSASNSGQDASATPTADQTAQTAQTGMEPTTGDTTAADANATSTAQSTDAAPATSDAETPGAGAEAGLVDAQATVAGDAGKTAKSHDDKAAKDKAPDQSGDTTLAALLAPQPVPLQQTPTTATSTPVQIAPASSPATPVPQPIAPEDAALAAAAAEQSASGDTATTADGDASTTGGDAGLAIKPKIEGLGHQAAASMAEKSSERDAASQTAQTATPQTANPQAVAAVETATTLAGNAGGAADDAGTQPVTATSGTLAAQLSDLQNAGTSQQSNANNTTIRIGTLPGQTTPSIVPSMAIALQIARNVQKGINRFDIRLDPPELGRIDVRMEVQRDGHVAAHLTVESAQTLDLLQRDQRALQQALTDAGLQANSDSLSFSLRDQSTGGGAQGSAGNGGGSGGGSEIAPIEETAASSTQIYNLNLSASGGVDIRV</sequence>
<feature type="region of interest" description="Disordered" evidence="1">
    <location>
        <begin position="22"/>
        <end position="134"/>
    </location>
</feature>
<gene>
    <name evidence="3" type="ORF">F2P47_07450</name>
</gene>
<dbReference type="EMBL" id="WESC01000005">
    <property type="protein sequence ID" value="KAB7740871.1"/>
    <property type="molecule type" value="Genomic_DNA"/>
</dbReference>
<reference evidence="3 4" key="1">
    <citation type="submission" date="2019-09" db="EMBL/GenBank/DDBJ databases">
        <title>Parvibaculum sedimenti sp. nov., isolated from sediment.</title>
        <authorList>
            <person name="Wang Y."/>
        </authorList>
    </citation>
    <scope>NUCLEOTIDE SEQUENCE [LARGE SCALE GENOMIC DNA]</scope>
    <source>
        <strain evidence="3 4">HXT-9</strain>
    </source>
</reference>
<proteinExistence type="predicted"/>
<feature type="compositionally biased region" description="Basic and acidic residues" evidence="1">
    <location>
        <begin position="156"/>
        <end position="168"/>
    </location>
</feature>
<feature type="compositionally biased region" description="Low complexity" evidence="1">
    <location>
        <begin position="216"/>
        <end position="247"/>
    </location>
</feature>
<dbReference type="CDD" id="cd17470">
    <property type="entry name" value="T3SS_Flik_C"/>
    <property type="match status" value="1"/>
</dbReference>
<feature type="region of interest" description="Disordered" evidence="1">
    <location>
        <begin position="184"/>
        <end position="295"/>
    </location>
</feature>
<protein>
    <recommendedName>
        <fullName evidence="2">Flagellar hook-length control protein-like C-terminal domain-containing protein</fullName>
    </recommendedName>
</protein>
<organism evidence="3 4">
    <name type="scientific">Parvibaculum sedimenti</name>
    <dbReference type="NCBI Taxonomy" id="2608632"/>
    <lineage>
        <taxon>Bacteria</taxon>
        <taxon>Pseudomonadati</taxon>
        <taxon>Pseudomonadota</taxon>
        <taxon>Alphaproteobacteria</taxon>
        <taxon>Hyphomicrobiales</taxon>
        <taxon>Parvibaculaceae</taxon>
        <taxon>Parvibaculum</taxon>
    </lineage>
</organism>
<comment type="caution">
    <text evidence="3">The sequence shown here is derived from an EMBL/GenBank/DDBJ whole genome shotgun (WGS) entry which is preliminary data.</text>
</comment>
<evidence type="ECO:0000313" key="4">
    <source>
        <dbReference type="Proteomes" id="UP000468901"/>
    </source>
</evidence>
<evidence type="ECO:0000313" key="3">
    <source>
        <dbReference type="EMBL" id="KAB7740871.1"/>
    </source>
</evidence>
<dbReference type="InterPro" id="IPR038610">
    <property type="entry name" value="FliK-like_C_sf"/>
</dbReference>
<dbReference type="Gene3D" id="3.30.750.140">
    <property type="match status" value="1"/>
</dbReference>